<dbReference type="RefSeq" id="XP_026625543.1">
    <property type="nucleotide sequence ID" value="XM_026766632.1"/>
</dbReference>
<proteinExistence type="predicted"/>
<accession>A0A3F3Q064</accession>
<gene>
    <name evidence="1" type="ORF">BDQ94DRAFT_145376</name>
</gene>
<keyword evidence="2" id="KW-1185">Reference proteome</keyword>
<dbReference type="GeneID" id="38134988"/>
<evidence type="ECO:0000313" key="1">
    <source>
        <dbReference type="EMBL" id="RDH32521.1"/>
    </source>
</evidence>
<organism evidence="1 2">
    <name type="scientific">Aspergillus welwitschiae</name>
    <dbReference type="NCBI Taxonomy" id="1341132"/>
    <lineage>
        <taxon>Eukaryota</taxon>
        <taxon>Fungi</taxon>
        <taxon>Dikarya</taxon>
        <taxon>Ascomycota</taxon>
        <taxon>Pezizomycotina</taxon>
        <taxon>Eurotiomycetes</taxon>
        <taxon>Eurotiomycetidae</taxon>
        <taxon>Eurotiales</taxon>
        <taxon>Aspergillaceae</taxon>
        <taxon>Aspergillus</taxon>
        <taxon>Aspergillus subgen. Circumdati</taxon>
    </lineage>
</organism>
<reference evidence="1 2" key="1">
    <citation type="submission" date="2018-07" db="EMBL/GenBank/DDBJ databases">
        <title>The genomes of Aspergillus section Nigri reveals drivers in fungal speciation.</title>
        <authorList>
            <consortium name="DOE Joint Genome Institute"/>
            <person name="Vesth T.C."/>
            <person name="Nybo J."/>
            <person name="Theobald S."/>
            <person name="Brandl J."/>
            <person name="Frisvad J.C."/>
            <person name="Nielsen K.F."/>
            <person name="Lyhne E.K."/>
            <person name="Kogle M.E."/>
            <person name="Kuo A."/>
            <person name="Riley R."/>
            <person name="Clum A."/>
            <person name="Nolan M."/>
            <person name="Lipzen A."/>
            <person name="Salamov A."/>
            <person name="Henrissat B."/>
            <person name="Wiebenga A."/>
            <person name="De vries R.P."/>
            <person name="Grigoriev I.V."/>
            <person name="Mortensen U.H."/>
            <person name="Andersen M.R."/>
            <person name="Baker S.E."/>
        </authorList>
    </citation>
    <scope>NUCLEOTIDE SEQUENCE [LARGE SCALE GENOMIC DNA]</scope>
    <source>
        <strain evidence="1 2">CBS 139.54b</strain>
    </source>
</reference>
<protein>
    <submittedName>
        <fullName evidence="1">Uncharacterized protein</fullName>
    </submittedName>
</protein>
<dbReference type="EMBL" id="KZ852050">
    <property type="protein sequence ID" value="RDH32521.1"/>
    <property type="molecule type" value="Genomic_DNA"/>
</dbReference>
<dbReference type="Proteomes" id="UP000253729">
    <property type="component" value="Unassembled WGS sequence"/>
</dbReference>
<dbReference type="AlphaFoldDB" id="A0A3F3Q064"/>
<evidence type="ECO:0000313" key="2">
    <source>
        <dbReference type="Proteomes" id="UP000253729"/>
    </source>
</evidence>
<name>A0A3F3Q064_9EURO</name>
<sequence>MAHTRFIITSKEEIFSLPDGRPIKRQDKVFSILLLHRTFRPPSFDAEKANPGHTRQDIVRFMNIVMVPDRPKE</sequence>